<protein>
    <submittedName>
        <fullName evidence="1">Uncharacterized protein</fullName>
    </submittedName>
</protein>
<sequence length="300" mass="32522">MLVSEKVALYQFLQTVGTAANSSGFAAFFRNGSSASIPRTLMDLIASSRCAVEYKFQSQGTEANGLLTRQFSRGRSMLPIGGYGQKRTQFIAGASVDTFATYPEYSRLTPAIGTNNTPQQVCSQLSAAFDFTSPVSPSWALGDVVEYDYGRSLHIRGMMINSAQLPSSGWFDISYLDSSNVWTSITGLAQGMNDGLDITARRIRITCKTATTAYQSFTLYAERSSEYVSAALTHVVLVPLLLAMPSGANNYLGNVADDYYGLVLDVPTDMTLGVPNIGKFTQQAVPDLSFRIADNFLESV</sequence>
<organism evidence="1 2">
    <name type="scientific">Erwinia phage pEa_SNUABM_7</name>
    <dbReference type="NCBI Taxonomy" id="2866695"/>
    <lineage>
        <taxon>Viruses</taxon>
        <taxon>Duplodnaviria</taxon>
        <taxon>Heunggongvirae</taxon>
        <taxon>Uroviricota</taxon>
        <taxon>Caudoviricetes</taxon>
        <taxon>Snuvirus</taxon>
        <taxon>Snuvirus SNUABM7</taxon>
    </lineage>
</organism>
<evidence type="ECO:0000313" key="1">
    <source>
        <dbReference type="EMBL" id="QYW04753.1"/>
    </source>
</evidence>
<dbReference type="Proteomes" id="UP000827609">
    <property type="component" value="Segment"/>
</dbReference>
<dbReference type="EMBL" id="MZ475896">
    <property type="protein sequence ID" value="QYW04753.1"/>
    <property type="molecule type" value="Genomic_DNA"/>
</dbReference>
<accession>A0AAE8BP27</accession>
<evidence type="ECO:0000313" key="2">
    <source>
        <dbReference type="Proteomes" id="UP000827609"/>
    </source>
</evidence>
<reference evidence="1" key="1">
    <citation type="submission" date="2021-06" db="EMBL/GenBank/DDBJ databases">
        <title>Complete genome sequence of Erwinia phage pEa_SNUABM_7.</title>
        <authorList>
            <person name="Kim S.G."/>
            <person name="Park S.C."/>
        </authorList>
    </citation>
    <scope>NUCLEOTIDE SEQUENCE</scope>
</reference>
<proteinExistence type="predicted"/>
<keyword evidence="2" id="KW-1185">Reference proteome</keyword>
<name>A0AAE8BP27_9CAUD</name>
<gene>
    <name evidence="1" type="ORF">pEaSNUABM7_00085</name>
</gene>